<keyword evidence="12" id="KW-1185">Reference proteome</keyword>
<evidence type="ECO:0000256" key="4">
    <source>
        <dbReference type="ARBA" id="ARBA00022679"/>
    </source>
</evidence>
<dbReference type="RefSeq" id="WP_076344592.1">
    <property type="nucleotide sequence ID" value="NZ_CP019082.1"/>
</dbReference>
<evidence type="ECO:0000256" key="6">
    <source>
        <dbReference type="ARBA" id="ARBA00022777"/>
    </source>
</evidence>
<evidence type="ECO:0000313" key="12">
    <source>
        <dbReference type="Proteomes" id="UP000186309"/>
    </source>
</evidence>
<dbReference type="Gene3D" id="3.40.50.300">
    <property type="entry name" value="P-loop containing nucleotide triphosphate hydrolases"/>
    <property type="match status" value="1"/>
</dbReference>
<sequence length="161" mass="17752">MIIVLMGVTGTGKTTVGRVLAADLGWTFRDGDDYHPAANIDKMRRGVPLNDDDRAPWLAALGRLIDETVARGENLVLACSALKHRYQEYLRHNLAAVHYVELWGPPELIQKRLASRTGHFMSPTLLSSQFAILEPPADAILVEVSGTPQEIASEIRRKLGV</sequence>
<dbReference type="Pfam" id="PF13671">
    <property type="entry name" value="AAA_33"/>
    <property type="match status" value="1"/>
</dbReference>
<proteinExistence type="inferred from homology"/>
<evidence type="ECO:0000256" key="1">
    <source>
        <dbReference type="ARBA" id="ARBA00004761"/>
    </source>
</evidence>
<keyword evidence="7 10" id="KW-0067">ATP-binding</keyword>
<dbReference type="AlphaFoldDB" id="A0A1U7CMJ3"/>
<dbReference type="InterPro" id="IPR006001">
    <property type="entry name" value="Therm_gnt_kin"/>
</dbReference>
<comment type="similarity">
    <text evidence="2 10">Belongs to the gluconokinase GntK/GntV family.</text>
</comment>
<comment type="catalytic activity">
    <reaction evidence="9 10">
        <text>D-gluconate + ATP = 6-phospho-D-gluconate + ADP + H(+)</text>
        <dbReference type="Rhea" id="RHEA:19433"/>
        <dbReference type="ChEBI" id="CHEBI:15378"/>
        <dbReference type="ChEBI" id="CHEBI:18391"/>
        <dbReference type="ChEBI" id="CHEBI:30616"/>
        <dbReference type="ChEBI" id="CHEBI:58759"/>
        <dbReference type="ChEBI" id="CHEBI:456216"/>
        <dbReference type="EC" id="2.7.1.12"/>
    </reaction>
</comment>
<dbReference type="Proteomes" id="UP000186309">
    <property type="component" value="Chromosome"/>
</dbReference>
<dbReference type="InterPro" id="IPR027417">
    <property type="entry name" value="P-loop_NTPase"/>
</dbReference>
<name>A0A1U7CMJ3_9BACT</name>
<dbReference type="GO" id="GO:0005737">
    <property type="term" value="C:cytoplasm"/>
    <property type="evidence" value="ECO:0007669"/>
    <property type="project" value="TreeGrafter"/>
</dbReference>
<evidence type="ECO:0000256" key="3">
    <source>
        <dbReference type="ARBA" id="ARBA00012054"/>
    </source>
</evidence>
<evidence type="ECO:0000256" key="9">
    <source>
        <dbReference type="ARBA" id="ARBA00048090"/>
    </source>
</evidence>
<evidence type="ECO:0000256" key="7">
    <source>
        <dbReference type="ARBA" id="ARBA00022840"/>
    </source>
</evidence>
<keyword evidence="8" id="KW-0311">Gluconate utilization</keyword>
<protein>
    <recommendedName>
        <fullName evidence="3 10">Gluconokinase</fullName>
        <ecNumber evidence="3 10">2.7.1.12</ecNumber>
    </recommendedName>
</protein>
<evidence type="ECO:0000256" key="5">
    <source>
        <dbReference type="ARBA" id="ARBA00022741"/>
    </source>
</evidence>
<reference evidence="12" key="1">
    <citation type="submission" date="2016-12" db="EMBL/GenBank/DDBJ databases">
        <title>Comparative genomics of four Isosphaeraceae planctomycetes: a common pool of plasmids and glycoside hydrolase genes.</title>
        <authorList>
            <person name="Ivanova A."/>
        </authorList>
    </citation>
    <scope>NUCLEOTIDE SEQUENCE [LARGE SCALE GENOMIC DNA]</scope>
    <source>
        <strain evidence="12">PX4</strain>
    </source>
</reference>
<comment type="pathway">
    <text evidence="1">Carbohydrate acid metabolism.</text>
</comment>
<dbReference type="PANTHER" id="PTHR43442:SF3">
    <property type="entry name" value="GLUCONOKINASE-RELATED"/>
    <property type="match status" value="1"/>
</dbReference>
<dbReference type="NCBIfam" id="TIGR01313">
    <property type="entry name" value="therm_gnt_kin"/>
    <property type="match status" value="1"/>
</dbReference>
<dbReference type="GO" id="GO:0019521">
    <property type="term" value="P:D-gluconate metabolic process"/>
    <property type="evidence" value="ECO:0007669"/>
    <property type="project" value="UniProtKB-KW"/>
</dbReference>
<dbReference type="GO" id="GO:0046316">
    <property type="term" value="F:gluconokinase activity"/>
    <property type="evidence" value="ECO:0007669"/>
    <property type="project" value="UniProtKB-EC"/>
</dbReference>
<dbReference type="GO" id="GO:0005524">
    <property type="term" value="F:ATP binding"/>
    <property type="evidence" value="ECO:0007669"/>
    <property type="project" value="UniProtKB-KW"/>
</dbReference>
<evidence type="ECO:0000256" key="2">
    <source>
        <dbReference type="ARBA" id="ARBA00008420"/>
    </source>
</evidence>
<organism evidence="11 12">
    <name type="scientific">Paludisphaera borealis</name>
    <dbReference type="NCBI Taxonomy" id="1387353"/>
    <lineage>
        <taxon>Bacteria</taxon>
        <taxon>Pseudomonadati</taxon>
        <taxon>Planctomycetota</taxon>
        <taxon>Planctomycetia</taxon>
        <taxon>Isosphaerales</taxon>
        <taxon>Isosphaeraceae</taxon>
        <taxon>Paludisphaera</taxon>
    </lineage>
</organism>
<evidence type="ECO:0000313" key="11">
    <source>
        <dbReference type="EMBL" id="APW60152.1"/>
    </source>
</evidence>
<evidence type="ECO:0000256" key="8">
    <source>
        <dbReference type="ARBA" id="ARBA00023064"/>
    </source>
</evidence>
<keyword evidence="6 10" id="KW-0418">Kinase</keyword>
<dbReference type="STRING" id="1387353.BSF38_01618"/>
<dbReference type="EC" id="2.7.1.12" evidence="3 10"/>
<dbReference type="CDD" id="cd02021">
    <property type="entry name" value="GntK"/>
    <property type="match status" value="1"/>
</dbReference>
<keyword evidence="4 10" id="KW-0808">Transferase</keyword>
<dbReference type="EMBL" id="CP019082">
    <property type="protein sequence ID" value="APW60152.1"/>
    <property type="molecule type" value="Genomic_DNA"/>
</dbReference>
<dbReference type="PANTHER" id="PTHR43442">
    <property type="entry name" value="GLUCONOKINASE-RELATED"/>
    <property type="match status" value="1"/>
</dbReference>
<dbReference type="KEGG" id="pbor:BSF38_01618"/>
<accession>A0A1U7CMJ3</accession>
<keyword evidence="5 10" id="KW-0547">Nucleotide-binding</keyword>
<dbReference type="FunFam" id="3.40.50.300:FF:000522">
    <property type="entry name" value="Gluconokinase"/>
    <property type="match status" value="1"/>
</dbReference>
<evidence type="ECO:0000256" key="10">
    <source>
        <dbReference type="RuleBase" id="RU363066"/>
    </source>
</evidence>
<gene>
    <name evidence="11" type="ORF">BSF38_01618</name>
</gene>
<dbReference type="SUPFAM" id="SSF52540">
    <property type="entry name" value="P-loop containing nucleoside triphosphate hydrolases"/>
    <property type="match status" value="1"/>
</dbReference>
<dbReference type="OrthoDB" id="9800332at2"/>